<sequence length="93" mass="10300">MSSLPRSHPAPAAFPSHLGGDVSSRVQQLWQEQRQKGEVDLCSIPPGRNNSTISSSVYQGITRKRGEGGIVYWRFLDLHPVENVQDEEGLLSL</sequence>
<accession>A0A482X690</accession>
<evidence type="ECO:0000256" key="1">
    <source>
        <dbReference type="SAM" id="MobiDB-lite"/>
    </source>
</evidence>
<dbReference type="Proteomes" id="UP000291343">
    <property type="component" value="Unassembled WGS sequence"/>
</dbReference>
<comment type="caution">
    <text evidence="2">The sequence shown here is derived from an EMBL/GenBank/DDBJ whole genome shotgun (WGS) entry which is preliminary data.</text>
</comment>
<proteinExistence type="predicted"/>
<gene>
    <name evidence="2" type="ORF">LSTR_LSTR000113</name>
</gene>
<evidence type="ECO:0000313" key="3">
    <source>
        <dbReference type="Proteomes" id="UP000291343"/>
    </source>
</evidence>
<dbReference type="InParanoid" id="A0A482X690"/>
<feature type="region of interest" description="Disordered" evidence="1">
    <location>
        <begin position="1"/>
        <end position="55"/>
    </location>
</feature>
<name>A0A482X690_LAOST</name>
<protein>
    <submittedName>
        <fullName evidence="2">Uncharacterized protein</fullName>
    </submittedName>
</protein>
<keyword evidence="3" id="KW-1185">Reference proteome</keyword>
<organism evidence="2 3">
    <name type="scientific">Laodelphax striatellus</name>
    <name type="common">Small brown planthopper</name>
    <name type="synonym">Delphax striatella</name>
    <dbReference type="NCBI Taxonomy" id="195883"/>
    <lineage>
        <taxon>Eukaryota</taxon>
        <taxon>Metazoa</taxon>
        <taxon>Ecdysozoa</taxon>
        <taxon>Arthropoda</taxon>
        <taxon>Hexapoda</taxon>
        <taxon>Insecta</taxon>
        <taxon>Pterygota</taxon>
        <taxon>Neoptera</taxon>
        <taxon>Paraneoptera</taxon>
        <taxon>Hemiptera</taxon>
        <taxon>Auchenorrhyncha</taxon>
        <taxon>Fulgoroidea</taxon>
        <taxon>Delphacidae</taxon>
        <taxon>Criomorphinae</taxon>
        <taxon>Laodelphax</taxon>
    </lineage>
</organism>
<reference evidence="2 3" key="1">
    <citation type="journal article" date="2017" name="Gigascience">
        <title>Genome sequence of the small brown planthopper, Laodelphax striatellus.</title>
        <authorList>
            <person name="Zhu J."/>
            <person name="Jiang F."/>
            <person name="Wang X."/>
            <person name="Yang P."/>
            <person name="Bao Y."/>
            <person name="Zhao W."/>
            <person name="Wang W."/>
            <person name="Lu H."/>
            <person name="Wang Q."/>
            <person name="Cui N."/>
            <person name="Li J."/>
            <person name="Chen X."/>
            <person name="Luo L."/>
            <person name="Yu J."/>
            <person name="Kang L."/>
            <person name="Cui F."/>
        </authorList>
    </citation>
    <scope>NUCLEOTIDE SEQUENCE [LARGE SCALE GENOMIC DNA]</scope>
    <source>
        <strain evidence="2">Lst14</strain>
    </source>
</reference>
<dbReference type="EMBL" id="QKKF02016774">
    <property type="protein sequence ID" value="RZF41399.1"/>
    <property type="molecule type" value="Genomic_DNA"/>
</dbReference>
<evidence type="ECO:0000313" key="2">
    <source>
        <dbReference type="EMBL" id="RZF41399.1"/>
    </source>
</evidence>
<dbReference type="AlphaFoldDB" id="A0A482X690"/>